<evidence type="ECO:0008006" key="3">
    <source>
        <dbReference type="Google" id="ProtNLM"/>
    </source>
</evidence>
<evidence type="ECO:0000313" key="1">
    <source>
        <dbReference type="EMBL" id="MCH9274999.1"/>
    </source>
</evidence>
<proteinExistence type="predicted"/>
<gene>
    <name evidence="1" type="ORF">JS533_001680</name>
</gene>
<dbReference type="Proteomes" id="UP000710815">
    <property type="component" value="Unassembled WGS sequence"/>
</dbReference>
<reference evidence="1 2" key="2">
    <citation type="journal article" date="2021" name="Syst. Appl. Microbiol.">
        <title>Phylogenetic classification of ten novel species belonging to the genus Bifidobacterium comprising B. phasiani sp. nov., B. pongonis sp. nov., B. saguinibicoloris sp. nov., B. colobi sp. nov., B. simiiventris sp. nov., B. santillanense sp. nov., B. miconis sp. nov., B. amazonense sp. nov., B. pluvialisilvae sp. nov., and B. miconisargentati sp. nov.</title>
        <authorList>
            <person name="Lugli G.A."/>
            <person name="Calvete-Torre I."/>
            <person name="Alessandri G."/>
            <person name="Milani C."/>
            <person name="Turroni F."/>
            <person name="Laiolo P."/>
            <person name="Ossiprandi M.C."/>
            <person name="Margolles A."/>
            <person name="Ruiz L."/>
            <person name="Ventura M."/>
        </authorList>
    </citation>
    <scope>NUCLEOTIDE SEQUENCE [LARGE SCALE GENOMIC DNA]</scope>
    <source>
        <strain evidence="1 2">MA1</strain>
    </source>
</reference>
<sequence length="112" mass="12267">MKGETIKVIRYLPTGDVDPSGAPLTKVDTETVDDVLVAPGAQANATDSIRPQGVTVAFTCYLPRSYEYRSLKGAFLRIDGHDYEVIGDPHPYDGGLTPTRWNLQVEVKDEEG</sequence>
<evidence type="ECO:0000313" key="2">
    <source>
        <dbReference type="Proteomes" id="UP000710815"/>
    </source>
</evidence>
<dbReference type="RefSeq" id="WP_241512832.1">
    <property type="nucleotide sequence ID" value="NZ_JAFEJT020000004.1"/>
</dbReference>
<protein>
    <recommendedName>
        <fullName evidence="3">Phage protein</fullName>
    </recommendedName>
</protein>
<comment type="caution">
    <text evidence="1">The sequence shown here is derived from an EMBL/GenBank/DDBJ whole genome shotgun (WGS) entry which is preliminary data.</text>
</comment>
<name>A0ABS9VSV7_9BIFI</name>
<keyword evidence="2" id="KW-1185">Reference proteome</keyword>
<dbReference type="EMBL" id="JAFEJT020000004">
    <property type="protein sequence ID" value="MCH9274999.1"/>
    <property type="molecule type" value="Genomic_DNA"/>
</dbReference>
<accession>A0ABS9VSV7</accession>
<organism evidence="1 2">
    <name type="scientific">Bifidobacterium amazonense</name>
    <dbReference type="NCBI Taxonomy" id="2809027"/>
    <lineage>
        <taxon>Bacteria</taxon>
        <taxon>Bacillati</taxon>
        <taxon>Actinomycetota</taxon>
        <taxon>Actinomycetes</taxon>
        <taxon>Bifidobacteriales</taxon>
        <taxon>Bifidobacteriaceae</taxon>
        <taxon>Bifidobacterium</taxon>
    </lineage>
</organism>
<reference evidence="1 2" key="1">
    <citation type="journal article" date="2021" name="Environ. Microbiol.">
        <title>Genetic insights into the dark matter of the mammalian gut microbiota through targeted genome reconstruction.</title>
        <authorList>
            <person name="Lugli G.A."/>
            <person name="Alessandri G."/>
            <person name="Milani C."/>
            <person name="Viappiani A."/>
            <person name="Fontana F."/>
            <person name="Tarracchini C."/>
            <person name="Mancabelli L."/>
            <person name="Argentini C."/>
            <person name="Ruiz L."/>
            <person name="Margolles A."/>
            <person name="van Sinderen D."/>
            <person name="Turroni F."/>
            <person name="Ventura M."/>
        </authorList>
    </citation>
    <scope>NUCLEOTIDE SEQUENCE [LARGE SCALE GENOMIC DNA]</scope>
    <source>
        <strain evidence="1 2">MA1</strain>
    </source>
</reference>